<evidence type="ECO:0000256" key="12">
    <source>
        <dbReference type="SAM" id="Phobius"/>
    </source>
</evidence>
<dbReference type="Pfam" id="PF07817">
    <property type="entry name" value="GLE1"/>
    <property type="match status" value="1"/>
</dbReference>
<dbReference type="InterPro" id="IPR012476">
    <property type="entry name" value="GLE1"/>
</dbReference>
<feature type="region of interest" description="Disordered" evidence="11">
    <location>
        <begin position="68"/>
        <end position="100"/>
    </location>
</feature>
<keyword evidence="12" id="KW-0472">Membrane</keyword>
<keyword evidence="7" id="KW-0906">Nuclear pore complex</keyword>
<feature type="compositionally biased region" description="Basic and acidic residues" evidence="11">
    <location>
        <begin position="133"/>
        <end position="154"/>
    </location>
</feature>
<evidence type="ECO:0000256" key="5">
    <source>
        <dbReference type="ARBA" id="ARBA00022927"/>
    </source>
</evidence>
<sequence>MDGEKLSQDLNYLVFSWESKYVRNDKVLKEKITPIKEHNWNSEKAEQDEDIVSPIINRHIQEIEEEIQRINKENEDKRRKEEEERKIKERKEREKREQEELRLKKEQEELRLKKEKEQEELRLKKEQEELRLKKEKEQEEERQKAQDEAKRKEFNLSQDYPKNEANFETQGKAYIEKISNYQNSSEYKEIISSTESSIKSTRMNVKKTIQLSINQISSTHQQILSSSKRIKELLSGLRSSSTSITSSDTQSPMYSYGLYMAASLFIDQCWTQISAFPDSVWSYAYSCVYILDENDEFEAFLEGLMLTECRVLYSSNLEDLNKKENETEEDFGKRLNSIVRFYLSINILRGNFGKIWLWLVKLLNKKSPHRLFVFVVLAVTQIVPHFFFSQFKNQFMKIIDYILRFKLPQIYTLIEGNPFPIKGQCKQLEAILSDLKSSCNAPPPSGFILKDKHLDVEC</sequence>
<evidence type="ECO:0000256" key="8">
    <source>
        <dbReference type="ARBA" id="ARBA00023242"/>
    </source>
</evidence>
<dbReference type="GO" id="GO:0000822">
    <property type="term" value="F:inositol hexakisphosphate binding"/>
    <property type="evidence" value="ECO:0007669"/>
    <property type="project" value="TreeGrafter"/>
</dbReference>
<feature type="transmembrane region" description="Helical" evidence="12">
    <location>
        <begin position="371"/>
        <end position="388"/>
    </location>
</feature>
<evidence type="ECO:0000256" key="2">
    <source>
        <dbReference type="ARBA" id="ARBA00011056"/>
    </source>
</evidence>
<keyword evidence="8" id="KW-0539">Nucleus</keyword>
<evidence type="ECO:0000256" key="3">
    <source>
        <dbReference type="ARBA" id="ARBA00022448"/>
    </source>
</evidence>
<dbReference type="VEuPathDB" id="CryptoDB:CHUDEA7_310"/>
<dbReference type="GO" id="GO:0005737">
    <property type="term" value="C:cytoplasm"/>
    <property type="evidence" value="ECO:0007669"/>
    <property type="project" value="TreeGrafter"/>
</dbReference>
<comment type="subcellular location">
    <subcellularLocation>
        <location evidence="1">Nucleus</location>
        <location evidence="1">Nuclear pore complex</location>
    </subcellularLocation>
</comment>
<evidence type="ECO:0000256" key="6">
    <source>
        <dbReference type="ARBA" id="ARBA00023010"/>
    </source>
</evidence>
<dbReference type="Proteomes" id="UP001429100">
    <property type="component" value="Unassembled WGS sequence"/>
</dbReference>
<name>A0A0S4TIG7_CRYHO</name>
<evidence type="ECO:0000313" key="13">
    <source>
        <dbReference type="EMBL" id="CUV07007.1"/>
    </source>
</evidence>
<evidence type="ECO:0000256" key="1">
    <source>
        <dbReference type="ARBA" id="ARBA00004567"/>
    </source>
</evidence>
<evidence type="ECO:0000256" key="9">
    <source>
        <dbReference type="ARBA" id="ARBA00026227"/>
    </source>
</evidence>
<evidence type="ECO:0000256" key="4">
    <source>
        <dbReference type="ARBA" id="ARBA00022816"/>
    </source>
</evidence>
<dbReference type="GO" id="GO:0031369">
    <property type="term" value="F:translation initiation factor binding"/>
    <property type="evidence" value="ECO:0007669"/>
    <property type="project" value="TreeGrafter"/>
</dbReference>
<keyword evidence="5" id="KW-0653">Protein transport</keyword>
<dbReference type="VEuPathDB" id="CryptoDB:ChTU502y2012_407g0155"/>
<dbReference type="GO" id="GO:0044614">
    <property type="term" value="C:nuclear pore cytoplasmic filaments"/>
    <property type="evidence" value="ECO:0007669"/>
    <property type="project" value="TreeGrafter"/>
</dbReference>
<dbReference type="PANTHER" id="PTHR12960">
    <property type="entry name" value="GLE-1-RELATED"/>
    <property type="match status" value="1"/>
</dbReference>
<keyword evidence="3" id="KW-0813">Transport</keyword>
<organism evidence="13">
    <name type="scientific">Cryptosporidium hominis</name>
    <dbReference type="NCBI Taxonomy" id="237895"/>
    <lineage>
        <taxon>Eukaryota</taxon>
        <taxon>Sar</taxon>
        <taxon>Alveolata</taxon>
        <taxon>Apicomplexa</taxon>
        <taxon>Conoidasida</taxon>
        <taxon>Coccidia</taxon>
        <taxon>Eucoccidiorida</taxon>
        <taxon>Eimeriorina</taxon>
        <taxon>Cryptosporidiidae</taxon>
        <taxon>Cryptosporidium</taxon>
    </lineage>
</organism>
<dbReference type="GO" id="GO:0016973">
    <property type="term" value="P:poly(A)+ mRNA export from nucleus"/>
    <property type="evidence" value="ECO:0007669"/>
    <property type="project" value="InterPro"/>
</dbReference>
<feature type="region of interest" description="Disordered" evidence="11">
    <location>
        <begin position="133"/>
        <end position="158"/>
    </location>
</feature>
<dbReference type="GO" id="GO:0005543">
    <property type="term" value="F:phospholipid binding"/>
    <property type="evidence" value="ECO:0007669"/>
    <property type="project" value="TreeGrafter"/>
</dbReference>
<reference evidence="13" key="2">
    <citation type="submission" date="2015-08" db="EMBL/GenBank/DDBJ databases">
        <authorList>
            <person name="Babu N.S."/>
            <person name="Beckwith C.J."/>
            <person name="Beseler K.G."/>
            <person name="Brison A."/>
            <person name="Carone J.V."/>
            <person name="Caskin T.P."/>
            <person name="Diamond M."/>
            <person name="Durham M.E."/>
            <person name="Foxe J.M."/>
            <person name="Go M."/>
            <person name="Henderson B.A."/>
            <person name="Jones I.B."/>
            <person name="McGettigan J.A."/>
            <person name="Micheletti S.J."/>
            <person name="Nasrallah M.E."/>
            <person name="Ortiz D."/>
            <person name="Piller C.R."/>
            <person name="Privatt S.R."/>
            <person name="Schneider S.L."/>
            <person name="Sharp S."/>
            <person name="Smith T.C."/>
            <person name="Stanton J.D."/>
            <person name="Ullery H.E."/>
            <person name="Wilson R.J."/>
            <person name="Serrano M.G."/>
            <person name="Buck G."/>
            <person name="Lee V."/>
            <person name="Wang Y."/>
            <person name="Carvalho R."/>
            <person name="Voegtly L."/>
            <person name="Shi R."/>
            <person name="Duckworth R."/>
            <person name="Johnson A."/>
            <person name="Loviza R."/>
            <person name="Walstead R."/>
            <person name="Shah Z."/>
            <person name="Kiflezghi M."/>
            <person name="Wade K."/>
            <person name="Ball S.L."/>
            <person name="Bradley K.W."/>
            <person name="Asai D.J."/>
            <person name="Bowman C.A."/>
            <person name="Russell D.A."/>
            <person name="Pope W.H."/>
            <person name="Jacobs-Sera D."/>
            <person name="Hendrix R.W."/>
            <person name="Hatfull G.F."/>
        </authorList>
    </citation>
    <scope>NUCLEOTIDE SEQUENCE [LARGE SCALE GENOMIC DNA]</scope>
</reference>
<keyword evidence="15" id="KW-1185">Reference proteome</keyword>
<dbReference type="EMBL" id="JTAI01000003">
    <property type="protein sequence ID" value="PPS95916.1"/>
    <property type="molecule type" value="Genomic_DNA"/>
</dbReference>
<evidence type="ECO:0000313" key="14">
    <source>
        <dbReference type="EMBL" id="PPS95916.1"/>
    </source>
</evidence>
<dbReference type="InterPro" id="IPR038506">
    <property type="entry name" value="GLE1-like_sf"/>
</dbReference>
<dbReference type="OrthoDB" id="343785at2759"/>
<dbReference type="EMBL" id="LN877953">
    <property type="protein sequence ID" value="CUV07007.1"/>
    <property type="molecule type" value="Genomic_DNA"/>
</dbReference>
<dbReference type="GO" id="GO:0015031">
    <property type="term" value="P:protein transport"/>
    <property type="evidence" value="ECO:0007669"/>
    <property type="project" value="UniProtKB-KW"/>
</dbReference>
<proteinExistence type="inferred from homology"/>
<gene>
    <name evidence="13" type="ORF">CHUDEA7_310</name>
    <name evidence="14" type="ORF">GY17_00003264</name>
</gene>
<dbReference type="AlphaFoldDB" id="A0A0S4TIG7"/>
<reference evidence="14 15" key="1">
    <citation type="submission" date="2014-11" db="EMBL/GenBank/DDBJ databases">
        <title>Comparative genomic analysis of Cryptosporidium hominis reveals occurrence of genetic recombination in virulent subtypes.</title>
        <authorList>
            <person name="Guo Y."/>
            <person name="Tang K."/>
            <person name="Frace M."/>
            <person name="Li N."/>
            <person name="Roellig D.M."/>
            <person name="Sammons S."/>
            <person name="Knipe K."/>
            <person name="Rowe L."/>
            <person name="Feng Y."/>
            <person name="Xiao L."/>
        </authorList>
    </citation>
    <scope>NUCLEOTIDE SEQUENCE [LARGE SCALE GENOMIC DNA]</scope>
    <source>
        <strain evidence="14">30976</strain>
    </source>
</reference>
<dbReference type="Proteomes" id="UP000199752">
    <property type="component" value="Chromosome 7"/>
</dbReference>
<comment type="similarity">
    <text evidence="2">Belongs to the GLE1 family.</text>
</comment>
<evidence type="ECO:0000256" key="10">
    <source>
        <dbReference type="ARBA" id="ARBA00029983"/>
    </source>
</evidence>
<dbReference type="VEuPathDB" id="CryptoDB:GY17_00003264"/>
<keyword evidence="12" id="KW-0812">Transmembrane</keyword>
<dbReference type="Gene3D" id="1.25.40.510">
    <property type="entry name" value="GLE1-like"/>
    <property type="match status" value="1"/>
</dbReference>
<evidence type="ECO:0000256" key="7">
    <source>
        <dbReference type="ARBA" id="ARBA00023132"/>
    </source>
</evidence>
<reference evidence="14 15" key="3">
    <citation type="submission" date="2017-10" db="EMBL/GenBank/DDBJ databases">
        <title>Consistent, comparative and evidence-based genome annotation and re-annotation for the closely-related species, Cryptosporidium parvum, C. hominis and C. tyzzeri.</title>
        <authorList>
            <person name="Baptista R.P."/>
            <person name="Li Y."/>
            <person name="Sateriale A."/>
            <person name="Striepen B."/>
            <person name="Kissinger J.C."/>
        </authorList>
    </citation>
    <scope>NUCLEOTIDE SEQUENCE [LARGE SCALE GENOMIC DNA]</scope>
    <source>
        <strain evidence="14">30976</strain>
    </source>
</reference>
<keyword evidence="6" id="KW-0811">Translocation</keyword>
<dbReference type="VEuPathDB" id="CryptoDB:Chro.70044"/>
<keyword evidence="4" id="KW-0509">mRNA transport</keyword>
<evidence type="ECO:0000313" key="15">
    <source>
        <dbReference type="Proteomes" id="UP001429100"/>
    </source>
</evidence>
<dbReference type="PANTHER" id="PTHR12960:SF0">
    <property type="entry name" value="MRNA EXPORT FACTOR GLE1"/>
    <property type="match status" value="1"/>
</dbReference>
<evidence type="ECO:0000256" key="11">
    <source>
        <dbReference type="SAM" id="MobiDB-lite"/>
    </source>
</evidence>
<protein>
    <recommendedName>
        <fullName evidence="9">mRNA export factor GLE1</fullName>
    </recommendedName>
    <alternativeName>
        <fullName evidence="10">Nucleoporin GLE1</fullName>
    </alternativeName>
</protein>
<accession>A0A0S4TIG7</accession>
<keyword evidence="12" id="KW-1133">Transmembrane helix</keyword>